<organism evidence="8 9">
    <name type="scientific">Friedmanniomyces simplex</name>
    <dbReference type="NCBI Taxonomy" id="329884"/>
    <lineage>
        <taxon>Eukaryota</taxon>
        <taxon>Fungi</taxon>
        <taxon>Dikarya</taxon>
        <taxon>Ascomycota</taxon>
        <taxon>Pezizomycotina</taxon>
        <taxon>Dothideomycetes</taxon>
        <taxon>Dothideomycetidae</taxon>
        <taxon>Mycosphaerellales</taxon>
        <taxon>Teratosphaeriaceae</taxon>
        <taxon>Friedmanniomyces</taxon>
    </lineage>
</organism>
<evidence type="ECO:0000256" key="1">
    <source>
        <dbReference type="ARBA" id="ARBA00004127"/>
    </source>
</evidence>
<dbReference type="InterPro" id="IPR039535">
    <property type="entry name" value="ASST-like"/>
</dbReference>
<dbReference type="InterPro" id="IPR003807">
    <property type="entry name" value="DUF202"/>
</dbReference>
<dbReference type="GO" id="GO:0012505">
    <property type="term" value="C:endomembrane system"/>
    <property type="evidence" value="ECO:0007669"/>
    <property type="project" value="UniProtKB-SubCell"/>
</dbReference>
<dbReference type="STRING" id="329884.A0A4U0Y328"/>
<feature type="transmembrane region" description="Helical" evidence="6">
    <location>
        <begin position="95"/>
        <end position="115"/>
    </location>
</feature>
<dbReference type="Proteomes" id="UP000309340">
    <property type="component" value="Unassembled WGS sequence"/>
</dbReference>
<evidence type="ECO:0000259" key="7">
    <source>
        <dbReference type="Pfam" id="PF02656"/>
    </source>
</evidence>
<accession>A0A4U0Y328</accession>
<dbReference type="Pfam" id="PF02656">
    <property type="entry name" value="DUF202"/>
    <property type="match status" value="1"/>
</dbReference>
<dbReference type="InterPro" id="IPR053143">
    <property type="entry name" value="Arylsulfate_ST"/>
</dbReference>
<evidence type="ECO:0000256" key="5">
    <source>
        <dbReference type="SAM" id="MobiDB-lite"/>
    </source>
</evidence>
<gene>
    <name evidence="8" type="ORF">B0A55_00104</name>
</gene>
<keyword evidence="2 6" id="KW-0812">Transmembrane</keyword>
<keyword evidence="4 6" id="KW-0472">Membrane</keyword>
<reference evidence="8 9" key="1">
    <citation type="submission" date="2017-03" db="EMBL/GenBank/DDBJ databases">
        <title>Genomes of endolithic fungi from Antarctica.</title>
        <authorList>
            <person name="Coleine C."/>
            <person name="Masonjones S."/>
            <person name="Stajich J.E."/>
        </authorList>
    </citation>
    <scope>NUCLEOTIDE SEQUENCE [LARGE SCALE GENOMIC DNA]</scope>
    <source>
        <strain evidence="8 9">CCFEE 5184</strain>
    </source>
</reference>
<evidence type="ECO:0000256" key="3">
    <source>
        <dbReference type="ARBA" id="ARBA00022989"/>
    </source>
</evidence>
<keyword evidence="9" id="KW-1185">Reference proteome</keyword>
<dbReference type="PANTHER" id="PTHR35340">
    <property type="entry name" value="PQQ ENZYME REPEAT PROTEIN-RELATED"/>
    <property type="match status" value="1"/>
</dbReference>
<comment type="caution">
    <text evidence="8">The sequence shown here is derived from an EMBL/GenBank/DDBJ whole genome shotgun (WGS) entry which is preliminary data.</text>
</comment>
<dbReference type="Pfam" id="PF14269">
    <property type="entry name" value="Arylsulfotran_2"/>
    <property type="match status" value="1"/>
</dbReference>
<evidence type="ECO:0000256" key="4">
    <source>
        <dbReference type="ARBA" id="ARBA00023136"/>
    </source>
</evidence>
<comment type="subcellular location">
    <subcellularLocation>
        <location evidence="1">Endomembrane system</location>
        <topology evidence="1">Multi-pass membrane protein</topology>
    </subcellularLocation>
</comment>
<feature type="domain" description="DUF202" evidence="7">
    <location>
        <begin position="49"/>
        <end position="121"/>
    </location>
</feature>
<feature type="compositionally biased region" description="Polar residues" evidence="5">
    <location>
        <begin position="13"/>
        <end position="30"/>
    </location>
</feature>
<feature type="transmembrane region" description="Helical" evidence="6">
    <location>
        <begin position="56"/>
        <end position="75"/>
    </location>
</feature>
<dbReference type="AlphaFoldDB" id="A0A4U0Y328"/>
<feature type="transmembrane region" description="Helical" evidence="6">
    <location>
        <begin position="127"/>
        <end position="145"/>
    </location>
</feature>
<evidence type="ECO:0000313" key="9">
    <source>
        <dbReference type="Proteomes" id="UP000309340"/>
    </source>
</evidence>
<dbReference type="PANTHER" id="PTHR35340:SF6">
    <property type="entry name" value="ASST-DOMAIN-CONTAINING PROTEIN"/>
    <property type="match status" value="1"/>
</dbReference>
<keyword evidence="3 6" id="KW-1133">Transmembrane helix</keyword>
<name>A0A4U0Y328_9PEZI</name>
<proteinExistence type="predicted"/>
<dbReference type="EMBL" id="NAJQ01000002">
    <property type="protein sequence ID" value="TKA83887.1"/>
    <property type="molecule type" value="Genomic_DNA"/>
</dbReference>
<protein>
    <recommendedName>
        <fullName evidence="7">DUF202 domain-containing protein</fullName>
    </recommendedName>
</protein>
<feature type="region of interest" description="Disordered" evidence="5">
    <location>
        <begin position="1"/>
        <end position="48"/>
    </location>
</feature>
<dbReference type="OrthoDB" id="5427350at2759"/>
<evidence type="ECO:0000256" key="6">
    <source>
        <dbReference type="SAM" id="Phobius"/>
    </source>
</evidence>
<evidence type="ECO:0000313" key="8">
    <source>
        <dbReference type="EMBL" id="TKA83887.1"/>
    </source>
</evidence>
<evidence type="ECO:0000256" key="2">
    <source>
        <dbReference type="ARBA" id="ARBA00022692"/>
    </source>
</evidence>
<sequence length="589" mass="64469">MPVALPSVVPDRSPSQPSGGLKTTASTIPQPEQAHFRDDVGTVPDPPDANERTFLGYLRTSLGLSMLGITVAQLYRLQHSSNPNPTLGYFILSKPIAGIFQCSAICMTLLGAIRFYRQQQAMSVGKVHAGGWEILTVIGLVFLIYTDEGQLVWFGPNVTANNFKWQLFDKEPTLSYWSGVSSNGVNTGHGYSNVTLLDSGYNVRYVVCPNLDLTIPGNETFDCQADLHECYLTDRNTIFITAYNATQTDLTAVNGTSDGWVFDYLSFEIDPKTGKVLFRWSALEHVPVADSHELLAATGNASVLYDWFHINSVINVGDHFLVNSRHTWTVYYLDSEGRIDWRLAGDTGGDFGELPTEGTFRWQHHPRAHNVTESAFDPSLFNNNNQALDNSSSHPTSALVYRLPFQPTNTTSSQAQLLRHLTNDPPLFADSQGSYTPDLSTRNQLATFRQIPLIKEYGPTTDGSDVRWTGRAGPDNGTQIYRGFKEVWHATPAATAPSLAVLPRDESAGGVHAAEGYYGYVSWNGATDVSGWNIYVSEGGRGGVKKAGEAGFRGFETRFEVPCWATGVQVGAVVDGSEVRRSDEVAVGG</sequence>